<dbReference type="SMART" id="SM00563">
    <property type="entry name" value="PlsC"/>
    <property type="match status" value="1"/>
</dbReference>
<organism evidence="2 3">
    <name type="scientific">Fluviicoccus keumensis</name>
    <dbReference type="NCBI Taxonomy" id="1435465"/>
    <lineage>
        <taxon>Bacteria</taxon>
        <taxon>Pseudomonadati</taxon>
        <taxon>Pseudomonadota</taxon>
        <taxon>Gammaproteobacteria</taxon>
        <taxon>Moraxellales</taxon>
        <taxon>Moraxellaceae</taxon>
        <taxon>Fluviicoccus</taxon>
    </lineage>
</organism>
<dbReference type="OrthoDB" id="5496738at2"/>
<dbReference type="InterPro" id="IPR002123">
    <property type="entry name" value="Plipid/glycerol_acylTrfase"/>
</dbReference>
<sequence length="278" mass="31634">MANAVVPFTPPPLSQVRSRLALMNRWFAPRFFGLENLDPARPALYVGNHTLYGTLDGPLMLLGLYEKKGIFLRSLGDHIHFKVPGWRRMLVENGVVAGTPENCSALMAAGEHILVYPGGGREVMKNKGEEYRLVWKNRTGFARMALEHGYDIIPFAAVGADDTYRIRYDANDFNASRVGRLLRRSGITDRYLRGGDAFAPLATGLAGTPLPRPERFYFAFGERISLSPLQARAEETEVQWQVREQVANRIYSLMNELFARRDAEQPQWPLWRRKLIQR</sequence>
<dbReference type="GO" id="GO:0016746">
    <property type="term" value="F:acyltransferase activity"/>
    <property type="evidence" value="ECO:0007669"/>
    <property type="project" value="UniProtKB-KW"/>
</dbReference>
<dbReference type="EMBL" id="SHKX01000011">
    <property type="protein sequence ID" value="RZU46855.1"/>
    <property type="molecule type" value="Genomic_DNA"/>
</dbReference>
<keyword evidence="2" id="KW-0012">Acyltransferase</keyword>
<dbReference type="PANTHER" id="PTHR22753:SF14">
    <property type="entry name" value="MONOACYLGLYCEROL_DIACYLGLYCEROL O-ACYLTRANSFERASE"/>
    <property type="match status" value="1"/>
</dbReference>
<name>A0A4Q7ZAE0_9GAMM</name>
<dbReference type="Proteomes" id="UP000292423">
    <property type="component" value="Unassembled WGS sequence"/>
</dbReference>
<protein>
    <submittedName>
        <fullName evidence="2">Diacylglycerol acyltransferase</fullName>
    </submittedName>
</protein>
<dbReference type="PANTHER" id="PTHR22753">
    <property type="entry name" value="TRANSMEMBRANE PROTEIN 68"/>
    <property type="match status" value="1"/>
</dbReference>
<evidence type="ECO:0000313" key="3">
    <source>
        <dbReference type="Proteomes" id="UP000292423"/>
    </source>
</evidence>
<dbReference type="RefSeq" id="WP_130411844.1">
    <property type="nucleotide sequence ID" value="NZ_SHKX01000011.1"/>
</dbReference>
<keyword evidence="3" id="KW-1185">Reference proteome</keyword>
<comment type="caution">
    <text evidence="2">The sequence shown here is derived from an EMBL/GenBank/DDBJ whole genome shotgun (WGS) entry which is preliminary data.</text>
</comment>
<evidence type="ECO:0000313" key="2">
    <source>
        <dbReference type="EMBL" id="RZU46855.1"/>
    </source>
</evidence>
<evidence type="ECO:0000259" key="1">
    <source>
        <dbReference type="SMART" id="SM00563"/>
    </source>
</evidence>
<feature type="domain" description="Phospholipid/glycerol acyltransferase" evidence="1">
    <location>
        <begin position="43"/>
        <end position="160"/>
    </location>
</feature>
<keyword evidence="2" id="KW-0808">Transferase</keyword>
<reference evidence="2 3" key="1">
    <citation type="submission" date="2019-02" db="EMBL/GenBank/DDBJ databases">
        <title>Genomic Encyclopedia of Type Strains, Phase IV (KMG-IV): sequencing the most valuable type-strain genomes for metagenomic binning, comparative biology and taxonomic classification.</title>
        <authorList>
            <person name="Goeker M."/>
        </authorList>
    </citation>
    <scope>NUCLEOTIDE SEQUENCE [LARGE SCALE GENOMIC DNA]</scope>
    <source>
        <strain evidence="2 3">DSM 105135</strain>
    </source>
</reference>
<dbReference type="AlphaFoldDB" id="A0A4Q7ZAE0"/>
<dbReference type="CDD" id="cd07987">
    <property type="entry name" value="LPLAT_MGAT-like"/>
    <property type="match status" value="1"/>
</dbReference>
<proteinExistence type="predicted"/>
<accession>A0A4Q7ZAE0</accession>
<dbReference type="Pfam" id="PF01553">
    <property type="entry name" value="Acyltransferase"/>
    <property type="match status" value="1"/>
</dbReference>
<dbReference type="GO" id="GO:0016020">
    <property type="term" value="C:membrane"/>
    <property type="evidence" value="ECO:0007669"/>
    <property type="project" value="TreeGrafter"/>
</dbReference>
<gene>
    <name evidence="2" type="ORF">EV700_1240</name>
</gene>
<dbReference type="SUPFAM" id="SSF69593">
    <property type="entry name" value="Glycerol-3-phosphate (1)-acyltransferase"/>
    <property type="match status" value="1"/>
</dbReference>